<feature type="transmembrane region" description="Helical" evidence="2">
    <location>
        <begin position="21"/>
        <end position="42"/>
    </location>
</feature>
<keyword evidence="2" id="KW-0812">Transmembrane</keyword>
<dbReference type="Proteomes" id="UP000269721">
    <property type="component" value="Unassembled WGS sequence"/>
</dbReference>
<name>A0A4P9WFT4_9FUNG</name>
<evidence type="ECO:0000313" key="4">
    <source>
        <dbReference type="Proteomes" id="UP000269721"/>
    </source>
</evidence>
<evidence type="ECO:0000256" key="2">
    <source>
        <dbReference type="SAM" id="Phobius"/>
    </source>
</evidence>
<dbReference type="EMBL" id="KZ995408">
    <property type="protein sequence ID" value="RKO90735.1"/>
    <property type="molecule type" value="Genomic_DNA"/>
</dbReference>
<dbReference type="AlphaFoldDB" id="A0A4P9WFT4"/>
<gene>
    <name evidence="3" type="ORF">BDK51DRAFT_26432</name>
</gene>
<keyword evidence="2" id="KW-1133">Transmembrane helix</keyword>
<organism evidence="3 4">
    <name type="scientific">Blyttiomyces helicus</name>
    <dbReference type="NCBI Taxonomy" id="388810"/>
    <lineage>
        <taxon>Eukaryota</taxon>
        <taxon>Fungi</taxon>
        <taxon>Fungi incertae sedis</taxon>
        <taxon>Chytridiomycota</taxon>
        <taxon>Chytridiomycota incertae sedis</taxon>
        <taxon>Chytridiomycetes</taxon>
        <taxon>Chytridiomycetes incertae sedis</taxon>
        <taxon>Blyttiomyces</taxon>
    </lineage>
</organism>
<reference evidence="4" key="1">
    <citation type="journal article" date="2018" name="Nat. Microbiol.">
        <title>Leveraging single-cell genomics to expand the fungal tree of life.</title>
        <authorList>
            <person name="Ahrendt S.R."/>
            <person name="Quandt C.A."/>
            <person name="Ciobanu D."/>
            <person name="Clum A."/>
            <person name="Salamov A."/>
            <person name="Andreopoulos B."/>
            <person name="Cheng J.F."/>
            <person name="Woyke T."/>
            <person name="Pelin A."/>
            <person name="Henrissat B."/>
            <person name="Reynolds N.K."/>
            <person name="Benny G.L."/>
            <person name="Smith M.E."/>
            <person name="James T.Y."/>
            <person name="Grigoriev I.V."/>
        </authorList>
    </citation>
    <scope>NUCLEOTIDE SEQUENCE [LARGE SCALE GENOMIC DNA]</scope>
</reference>
<proteinExistence type="predicted"/>
<feature type="region of interest" description="Disordered" evidence="1">
    <location>
        <begin position="127"/>
        <end position="156"/>
    </location>
</feature>
<keyword evidence="2" id="KW-0472">Membrane</keyword>
<evidence type="ECO:0000256" key="1">
    <source>
        <dbReference type="SAM" id="MobiDB-lite"/>
    </source>
</evidence>
<feature type="compositionally biased region" description="Acidic residues" evidence="1">
    <location>
        <begin position="139"/>
        <end position="156"/>
    </location>
</feature>
<sequence length="156" mass="18089">MEINRLTYWPKHQCKLDLQDFMGLAVFFKCCISHFTLITLLLTKVMDSCLRPWVQTRRPDMFGYQQVGAFTSNETLTWLQKQPLPSEKRPWWIPTLEGCNFILVYISRPANIVTDLLSRKIDPSPGYVRSNGRVHPTNDEDDNNCGPDTLDEPLDI</sequence>
<protein>
    <submittedName>
        <fullName evidence="3">Uncharacterized protein</fullName>
    </submittedName>
</protein>
<accession>A0A4P9WFT4</accession>
<evidence type="ECO:0000313" key="3">
    <source>
        <dbReference type="EMBL" id="RKO90735.1"/>
    </source>
</evidence>
<keyword evidence="4" id="KW-1185">Reference proteome</keyword>